<dbReference type="PROSITE" id="PS50850">
    <property type="entry name" value="MFS"/>
    <property type="match status" value="1"/>
</dbReference>
<dbReference type="EMBL" id="FOFS01000003">
    <property type="protein sequence ID" value="SEQ04734.1"/>
    <property type="molecule type" value="Genomic_DNA"/>
</dbReference>
<evidence type="ECO:0000256" key="1">
    <source>
        <dbReference type="ARBA" id="ARBA00004651"/>
    </source>
</evidence>
<feature type="transmembrane region" description="Helical" evidence="6">
    <location>
        <begin position="358"/>
        <end position="384"/>
    </location>
</feature>
<evidence type="ECO:0000313" key="8">
    <source>
        <dbReference type="EMBL" id="SEQ04734.1"/>
    </source>
</evidence>
<dbReference type="Gene3D" id="1.20.1250.20">
    <property type="entry name" value="MFS general substrate transporter like domains"/>
    <property type="match status" value="1"/>
</dbReference>
<feature type="transmembrane region" description="Helical" evidence="6">
    <location>
        <begin position="111"/>
        <end position="136"/>
    </location>
</feature>
<dbReference type="AlphaFoldDB" id="A0A1H9CU82"/>
<evidence type="ECO:0000256" key="2">
    <source>
        <dbReference type="ARBA" id="ARBA00022475"/>
    </source>
</evidence>
<dbReference type="GO" id="GO:0005886">
    <property type="term" value="C:plasma membrane"/>
    <property type="evidence" value="ECO:0007669"/>
    <property type="project" value="UniProtKB-SubCell"/>
</dbReference>
<dbReference type="PANTHER" id="PTHR23513:SF11">
    <property type="entry name" value="STAPHYLOFERRIN A TRANSPORTER"/>
    <property type="match status" value="1"/>
</dbReference>
<reference evidence="8 9" key="1">
    <citation type="submission" date="2016-10" db="EMBL/GenBank/DDBJ databases">
        <authorList>
            <person name="de Groot N.N."/>
        </authorList>
    </citation>
    <scope>NUCLEOTIDE SEQUENCE [LARGE SCALE GENOMIC DNA]</scope>
    <source>
        <strain evidence="8 9">DSM 25927</strain>
    </source>
</reference>
<dbReference type="GO" id="GO:0022857">
    <property type="term" value="F:transmembrane transporter activity"/>
    <property type="evidence" value="ECO:0007669"/>
    <property type="project" value="InterPro"/>
</dbReference>
<dbReference type="CDD" id="cd06173">
    <property type="entry name" value="MFS_MefA_like"/>
    <property type="match status" value="1"/>
</dbReference>
<dbReference type="Proteomes" id="UP000199233">
    <property type="component" value="Unassembled WGS sequence"/>
</dbReference>
<feature type="transmembrane region" description="Helical" evidence="6">
    <location>
        <begin position="324"/>
        <end position="346"/>
    </location>
</feature>
<dbReference type="STRING" id="489703.SAMN04488038_103183"/>
<feature type="transmembrane region" description="Helical" evidence="6">
    <location>
        <begin position="267"/>
        <end position="288"/>
    </location>
</feature>
<proteinExistence type="predicted"/>
<protein>
    <submittedName>
        <fullName evidence="8">Predicted arabinose efflux permease, MFS family</fullName>
    </submittedName>
</protein>
<feature type="transmembrane region" description="Helical" evidence="6">
    <location>
        <begin position="53"/>
        <end position="73"/>
    </location>
</feature>
<keyword evidence="5 6" id="KW-0472">Membrane</keyword>
<feature type="transmembrane region" description="Helical" evidence="6">
    <location>
        <begin position="300"/>
        <end position="318"/>
    </location>
</feature>
<keyword evidence="4 6" id="KW-1133">Transmembrane helix</keyword>
<gene>
    <name evidence="8" type="ORF">SAMN04488038_103183</name>
</gene>
<dbReference type="OrthoDB" id="7283966at2"/>
<feature type="transmembrane region" description="Helical" evidence="6">
    <location>
        <begin position="85"/>
        <end position="105"/>
    </location>
</feature>
<dbReference type="InterPro" id="IPR011701">
    <property type="entry name" value="MFS"/>
</dbReference>
<feature type="transmembrane region" description="Helical" evidence="6">
    <location>
        <begin position="226"/>
        <end position="247"/>
    </location>
</feature>
<keyword evidence="3 6" id="KW-0812">Transmembrane</keyword>
<dbReference type="RefSeq" id="WP_093282903.1">
    <property type="nucleotide sequence ID" value="NZ_FOFS01000003.1"/>
</dbReference>
<organism evidence="8 9">
    <name type="scientific">Solimonas aquatica</name>
    <dbReference type="NCBI Taxonomy" id="489703"/>
    <lineage>
        <taxon>Bacteria</taxon>
        <taxon>Pseudomonadati</taxon>
        <taxon>Pseudomonadota</taxon>
        <taxon>Gammaproteobacteria</taxon>
        <taxon>Nevskiales</taxon>
        <taxon>Nevskiaceae</taxon>
        <taxon>Solimonas</taxon>
    </lineage>
</organism>
<dbReference type="PANTHER" id="PTHR23513">
    <property type="entry name" value="INTEGRAL MEMBRANE EFFLUX PROTEIN-RELATED"/>
    <property type="match status" value="1"/>
</dbReference>
<comment type="subcellular location">
    <subcellularLocation>
        <location evidence="1">Cell membrane</location>
        <topology evidence="1">Multi-pass membrane protein</topology>
    </subcellularLocation>
</comment>
<evidence type="ECO:0000256" key="4">
    <source>
        <dbReference type="ARBA" id="ARBA00022989"/>
    </source>
</evidence>
<name>A0A1H9CU82_9GAMM</name>
<dbReference type="SUPFAM" id="SSF103473">
    <property type="entry name" value="MFS general substrate transporter"/>
    <property type="match status" value="1"/>
</dbReference>
<dbReference type="Pfam" id="PF07690">
    <property type="entry name" value="MFS_1"/>
    <property type="match status" value="1"/>
</dbReference>
<keyword evidence="2" id="KW-1003">Cell membrane</keyword>
<feature type="transmembrane region" description="Helical" evidence="6">
    <location>
        <begin position="180"/>
        <end position="197"/>
    </location>
</feature>
<feature type="transmembrane region" description="Helical" evidence="6">
    <location>
        <begin position="390"/>
        <end position="409"/>
    </location>
</feature>
<evidence type="ECO:0000256" key="5">
    <source>
        <dbReference type="ARBA" id="ARBA00023136"/>
    </source>
</evidence>
<evidence type="ECO:0000313" key="9">
    <source>
        <dbReference type="Proteomes" id="UP000199233"/>
    </source>
</evidence>
<evidence type="ECO:0000256" key="3">
    <source>
        <dbReference type="ARBA" id="ARBA00022692"/>
    </source>
</evidence>
<evidence type="ECO:0000256" key="6">
    <source>
        <dbReference type="SAM" id="Phobius"/>
    </source>
</evidence>
<dbReference type="InterPro" id="IPR020846">
    <property type="entry name" value="MFS_dom"/>
</dbReference>
<accession>A0A1H9CU82</accession>
<evidence type="ECO:0000259" key="7">
    <source>
        <dbReference type="PROSITE" id="PS50850"/>
    </source>
</evidence>
<dbReference type="InterPro" id="IPR036259">
    <property type="entry name" value="MFS_trans_sf"/>
</dbReference>
<feature type="domain" description="Major facilitator superfamily (MFS) profile" evidence="7">
    <location>
        <begin position="20"/>
        <end position="414"/>
    </location>
</feature>
<keyword evidence="9" id="KW-1185">Reference proteome</keyword>
<sequence length="414" mass="44154">MSARHSHPPRAFEALRHPGFRRFLAINSLAMAADNVEHVISYWVLFQKFHSPALGGFAVIAHWVPYLLFSVWSGALADRFDPRRLIQIGMLIFIAVSLSWGLLFAFDVLQIWHAVVLLILHGIAGVFWTTPSQVLLHDVVQPAQLPSAVRLNATGRYLGMLCGPALGSGLLLLLGPAKGIFVNALIYLPALLWLWHAPYGPKFRSGAVARRAVRGLADILSTAREIVAHPVILAMTLLAGGAAFLIGNAYQAQMPGFAEDLGHGHAGLAYSALLGADAFGALCAGLLLELRGLLPPRARTALLLATLWCCGLIVFALMPSYPLALITLFVVGFLELSFNSMAQALVQLAAPEAIRGRVLGLYAMAAMGMRSFSGVSIGLLGAAIGVHQSLAGSALALLALVLSLLAFTLRGRQA</sequence>